<feature type="chain" id="PRO_5014805153" evidence="1">
    <location>
        <begin position="23"/>
        <end position="125"/>
    </location>
</feature>
<dbReference type="AlphaFoldDB" id="A0A2M4D7U8"/>
<accession>A0A2M4D7U8</accession>
<organism evidence="2">
    <name type="scientific">Anopheles darlingi</name>
    <name type="common">Mosquito</name>
    <dbReference type="NCBI Taxonomy" id="43151"/>
    <lineage>
        <taxon>Eukaryota</taxon>
        <taxon>Metazoa</taxon>
        <taxon>Ecdysozoa</taxon>
        <taxon>Arthropoda</taxon>
        <taxon>Hexapoda</taxon>
        <taxon>Insecta</taxon>
        <taxon>Pterygota</taxon>
        <taxon>Neoptera</taxon>
        <taxon>Endopterygota</taxon>
        <taxon>Diptera</taxon>
        <taxon>Nematocera</taxon>
        <taxon>Culicoidea</taxon>
        <taxon>Culicidae</taxon>
        <taxon>Anophelinae</taxon>
        <taxon>Anopheles</taxon>
    </lineage>
</organism>
<keyword evidence="1" id="KW-0732">Signal</keyword>
<feature type="signal peptide" evidence="1">
    <location>
        <begin position="1"/>
        <end position="22"/>
    </location>
</feature>
<proteinExistence type="predicted"/>
<protein>
    <submittedName>
        <fullName evidence="2">Putative secreted protein</fullName>
    </submittedName>
</protein>
<dbReference type="EMBL" id="GGFL01009465">
    <property type="protein sequence ID" value="MBW73643.1"/>
    <property type="molecule type" value="Transcribed_RNA"/>
</dbReference>
<evidence type="ECO:0000256" key="1">
    <source>
        <dbReference type="SAM" id="SignalP"/>
    </source>
</evidence>
<evidence type="ECO:0000313" key="2">
    <source>
        <dbReference type="EMBL" id="MBW73643.1"/>
    </source>
</evidence>
<name>A0A2M4D7U8_ANODA</name>
<reference evidence="2" key="1">
    <citation type="submission" date="2018-01" db="EMBL/GenBank/DDBJ databases">
        <title>An insight into the sialome of Amazonian anophelines.</title>
        <authorList>
            <person name="Ribeiro J.M."/>
            <person name="Scarpassa V."/>
            <person name="Calvo E."/>
        </authorList>
    </citation>
    <scope>NUCLEOTIDE SEQUENCE</scope>
</reference>
<sequence>MVCPRAPVRMYILFVRFLLSSGRSFARPARISITTTVNINGNLCAMASRSSRRRRRRGISMFNSCLLHHPHIKAIDTGHIAAAFAESRTSPHAASSNIIRCHTASAGYAGTLEITRLSLETNAGT</sequence>